<organism evidence="1 2">
    <name type="scientific">Leptospira interrogans serovar Zanoni str. LT2156</name>
    <dbReference type="NCBI Taxonomy" id="1001601"/>
    <lineage>
        <taxon>Bacteria</taxon>
        <taxon>Pseudomonadati</taxon>
        <taxon>Spirochaetota</taxon>
        <taxon>Spirochaetia</taxon>
        <taxon>Leptospirales</taxon>
        <taxon>Leptospiraceae</taxon>
        <taxon>Leptospira</taxon>
    </lineage>
</organism>
<dbReference type="EMBL" id="AFMF02000002">
    <property type="protein sequence ID" value="EMM98053.1"/>
    <property type="molecule type" value="Genomic_DNA"/>
</dbReference>
<protein>
    <recommendedName>
        <fullName evidence="3">Holliday junction nuclease RuvC</fullName>
    </recommendedName>
</protein>
<dbReference type="Proteomes" id="UP000012089">
    <property type="component" value="Unassembled WGS sequence"/>
</dbReference>
<proteinExistence type="predicted"/>
<evidence type="ECO:0000313" key="1">
    <source>
        <dbReference type="EMBL" id="EMM98053.1"/>
    </source>
</evidence>
<name>M6HL58_LEPIR</name>
<gene>
    <name evidence="1" type="ORF">LEP1GSC158_3971</name>
</gene>
<accession>M6HL58</accession>
<evidence type="ECO:0008006" key="3">
    <source>
        <dbReference type="Google" id="ProtNLM"/>
    </source>
</evidence>
<evidence type="ECO:0000313" key="2">
    <source>
        <dbReference type="Proteomes" id="UP000012089"/>
    </source>
</evidence>
<comment type="caution">
    <text evidence="1">The sequence shown here is derived from an EMBL/GenBank/DDBJ whole genome shotgun (WGS) entry which is preliminary data.</text>
</comment>
<dbReference type="AlphaFoldDB" id="M6HL58"/>
<reference evidence="1 2" key="1">
    <citation type="submission" date="2013-01" db="EMBL/GenBank/DDBJ databases">
        <authorList>
            <person name="Harkins D.M."/>
            <person name="Durkin A.S."/>
            <person name="Brinkac L.M."/>
            <person name="Haft D.H."/>
            <person name="Selengut J.D."/>
            <person name="Sanka R."/>
            <person name="DePew J."/>
            <person name="Purushe J."/>
            <person name="Tulsiani S.M."/>
            <person name="Graham G.C."/>
            <person name="Burns M.-A."/>
            <person name="Dohnt M.F."/>
            <person name="Smythe L.D."/>
            <person name="McKay D.B."/>
            <person name="Craig S.B."/>
            <person name="Vinetz J.M."/>
            <person name="Sutton G.G."/>
            <person name="Nierman W.C."/>
            <person name="Fouts D.E."/>
        </authorList>
    </citation>
    <scope>NUCLEOTIDE SEQUENCE [LARGE SCALE GENOMIC DNA]</scope>
    <source>
        <strain evidence="1 2">LT2156</strain>
    </source>
</reference>
<sequence length="41" mass="4540">MILDTIFMRSSSSSLRIIGIDPGSHRAGYAVLEKTLLKSKF</sequence>